<evidence type="ECO:0000313" key="11">
    <source>
        <dbReference type="EMBL" id="RRJ87167.1"/>
    </source>
</evidence>
<evidence type="ECO:0000256" key="4">
    <source>
        <dbReference type="ARBA" id="ARBA00022692"/>
    </source>
</evidence>
<keyword evidence="2 9" id="KW-0813">Transport</keyword>
<dbReference type="PANTHER" id="PTHR42982:SF8">
    <property type="entry name" value="SEC-INDEPENDENT PROTEIN TRANSLOCASE PROTEIN TATA"/>
    <property type="match status" value="1"/>
</dbReference>
<dbReference type="EMBL" id="RQVS01000005">
    <property type="protein sequence ID" value="RRJ87167.1"/>
    <property type="molecule type" value="Genomic_DNA"/>
</dbReference>
<comment type="subcellular location">
    <subcellularLocation>
        <location evidence="1 9">Cell membrane</location>
        <topology evidence="1 9">Single-pass membrane protein</topology>
    </subcellularLocation>
</comment>
<dbReference type="Proteomes" id="UP000274391">
    <property type="component" value="Unassembled WGS sequence"/>
</dbReference>
<reference evidence="11 12" key="1">
    <citation type="submission" date="2018-11" db="EMBL/GenBank/DDBJ databases">
        <title>YIM 102482-1 draft genome.</title>
        <authorList>
            <person name="Li G."/>
            <person name="Jiang Y."/>
        </authorList>
    </citation>
    <scope>NUCLEOTIDE SEQUENCE [LARGE SCALE GENOMIC DNA]</scope>
    <source>
        <strain evidence="11 12">YIM 102482-1</strain>
    </source>
</reference>
<dbReference type="GO" id="GO:0033281">
    <property type="term" value="C:TAT protein transport complex"/>
    <property type="evidence" value="ECO:0007669"/>
    <property type="project" value="UniProtKB-UniRule"/>
</dbReference>
<comment type="subunit">
    <text evidence="9">The Tat system comprises two distinct complexes: a TatABC complex, containing multiple copies of TatA, TatB and TatC subunits, and a separate TatA complex, containing only TatA subunits. Substrates initially bind to the TatABC complex, which probably triggers association of the separate TatA complex to form the active translocon.</text>
</comment>
<accession>A0A3P3VXY6</accession>
<dbReference type="InterPro" id="IPR006312">
    <property type="entry name" value="TatA/E"/>
</dbReference>
<evidence type="ECO:0000256" key="2">
    <source>
        <dbReference type="ARBA" id="ARBA00022448"/>
    </source>
</evidence>
<evidence type="ECO:0000256" key="5">
    <source>
        <dbReference type="ARBA" id="ARBA00022927"/>
    </source>
</evidence>
<evidence type="ECO:0000256" key="1">
    <source>
        <dbReference type="ARBA" id="ARBA00004162"/>
    </source>
</evidence>
<keyword evidence="12" id="KW-1185">Reference proteome</keyword>
<dbReference type="RefSeq" id="WP_124970846.1">
    <property type="nucleotide sequence ID" value="NZ_RQVS01000005.1"/>
</dbReference>
<dbReference type="InterPro" id="IPR003369">
    <property type="entry name" value="TatA/B/E"/>
</dbReference>
<keyword evidence="8 9" id="KW-0472">Membrane</keyword>
<comment type="caution">
    <text evidence="11">The sequence shown here is derived from an EMBL/GenBank/DDBJ whole genome shotgun (WGS) entry which is preliminary data.</text>
</comment>
<keyword evidence="4 9" id="KW-0812">Transmembrane</keyword>
<evidence type="ECO:0000256" key="7">
    <source>
        <dbReference type="ARBA" id="ARBA00023010"/>
    </source>
</evidence>
<keyword evidence="5 9" id="KW-0653">Protein transport</keyword>
<gene>
    <name evidence="9" type="primary">tatA</name>
    <name evidence="11" type="ORF">EG850_04915</name>
</gene>
<dbReference type="OrthoDB" id="5245163at2"/>
<evidence type="ECO:0000256" key="3">
    <source>
        <dbReference type="ARBA" id="ARBA00022475"/>
    </source>
</evidence>
<organism evidence="11 12">
    <name type="scientific">Gulosibacter macacae</name>
    <dbReference type="NCBI Taxonomy" id="2488791"/>
    <lineage>
        <taxon>Bacteria</taxon>
        <taxon>Bacillati</taxon>
        <taxon>Actinomycetota</taxon>
        <taxon>Actinomycetes</taxon>
        <taxon>Micrococcales</taxon>
        <taxon>Microbacteriaceae</taxon>
        <taxon>Gulosibacter</taxon>
    </lineage>
</organism>
<comment type="function">
    <text evidence="9">Part of the twin-arginine translocation (Tat) system that transports large folded proteins containing a characteristic twin-arginine motif in their signal peptide across membranes. TatA could form the protein-conducting channel of the Tat system.</text>
</comment>
<dbReference type="HAMAP" id="MF_00236">
    <property type="entry name" value="TatA_E"/>
    <property type="match status" value="1"/>
</dbReference>
<dbReference type="GO" id="GO:0008320">
    <property type="term" value="F:protein transmembrane transporter activity"/>
    <property type="evidence" value="ECO:0007669"/>
    <property type="project" value="UniProtKB-UniRule"/>
</dbReference>
<proteinExistence type="inferred from homology"/>
<name>A0A3P3VXY6_9MICO</name>
<keyword evidence="6 9" id="KW-1133">Transmembrane helix</keyword>
<dbReference type="GO" id="GO:0043953">
    <property type="term" value="P:protein transport by the Tat complex"/>
    <property type="evidence" value="ECO:0007669"/>
    <property type="project" value="UniProtKB-UniRule"/>
</dbReference>
<dbReference type="AlphaFoldDB" id="A0A3P3VXY6"/>
<dbReference type="Gene3D" id="1.20.5.3310">
    <property type="match status" value="1"/>
</dbReference>
<evidence type="ECO:0000256" key="6">
    <source>
        <dbReference type="ARBA" id="ARBA00022989"/>
    </source>
</evidence>
<dbReference type="PANTHER" id="PTHR42982">
    <property type="entry name" value="SEC-INDEPENDENT PROTEIN TRANSLOCASE PROTEIN TATA"/>
    <property type="match status" value="1"/>
</dbReference>
<keyword evidence="3 9" id="KW-1003">Cell membrane</keyword>
<feature type="compositionally biased region" description="Low complexity" evidence="10">
    <location>
        <begin position="65"/>
        <end position="84"/>
    </location>
</feature>
<evidence type="ECO:0000256" key="9">
    <source>
        <dbReference type="HAMAP-Rule" id="MF_00236"/>
    </source>
</evidence>
<comment type="similarity">
    <text evidence="9">Belongs to the TatA/E family.</text>
</comment>
<protein>
    <recommendedName>
        <fullName evidence="9">Sec-independent protein translocase protein TatA</fullName>
    </recommendedName>
</protein>
<evidence type="ECO:0000256" key="10">
    <source>
        <dbReference type="SAM" id="MobiDB-lite"/>
    </source>
</evidence>
<dbReference type="Pfam" id="PF02416">
    <property type="entry name" value="TatA_B_E"/>
    <property type="match status" value="1"/>
</dbReference>
<sequence length="100" mass="10276">MPFGNLGGWTGLILIVIVLLLFAAPKLPSLAKNLGQSMRIFKQEMKSMKTDDASTTPQVAPPAAAPAADHSAPAAPTAPATPSAEQVRSDEPDAGTAPKN</sequence>
<evidence type="ECO:0000256" key="8">
    <source>
        <dbReference type="ARBA" id="ARBA00023136"/>
    </source>
</evidence>
<feature type="transmembrane region" description="Helical" evidence="9">
    <location>
        <begin position="6"/>
        <end position="24"/>
    </location>
</feature>
<keyword evidence="7 9" id="KW-0811">Translocation</keyword>
<feature type="region of interest" description="Disordered" evidence="10">
    <location>
        <begin position="45"/>
        <end position="100"/>
    </location>
</feature>
<evidence type="ECO:0000313" key="12">
    <source>
        <dbReference type="Proteomes" id="UP000274391"/>
    </source>
</evidence>